<feature type="compositionally biased region" description="Acidic residues" evidence="16">
    <location>
        <begin position="284"/>
        <end position="294"/>
    </location>
</feature>
<dbReference type="InterPro" id="IPR003593">
    <property type="entry name" value="AAA+_ATPase"/>
</dbReference>
<comment type="subunit">
    <text evidence="13">Associates with the 50S ribosomal subunit.</text>
</comment>
<evidence type="ECO:0000256" key="2">
    <source>
        <dbReference type="ARBA" id="ARBA00009427"/>
    </source>
</evidence>
<proteinExistence type="inferred from homology"/>
<organism evidence="18 19">
    <name type="scientific">Candidatus Corynebacterium faecigallinarum</name>
    <dbReference type="NCBI Taxonomy" id="2838528"/>
    <lineage>
        <taxon>Bacteria</taxon>
        <taxon>Bacillati</taxon>
        <taxon>Actinomycetota</taxon>
        <taxon>Actinomycetes</taxon>
        <taxon>Mycobacteriales</taxon>
        <taxon>Corynebacteriaceae</taxon>
        <taxon>Corynebacterium</taxon>
    </lineage>
</organism>
<dbReference type="PRINTS" id="PR00326">
    <property type="entry name" value="GTP1OBG"/>
</dbReference>
<sequence>MKENPTVSSTQPAPAITAVENVPGGGFIVAIDGPSGTGKSTVSRRLAQIADAKYLDTGAMYRVATLHVLRNGIDPESEDFADAVIAATADLPLVVNEDPTSTEVLLDGEDVSGEIRGADVTQHVSAVSAIPEVRENLVALQRSLALDAGRCVVEGRDIGTAVFPEAACKIYMTASAEIRARRRYDQDVSAGREVDFDAVLADVERRDAADSSRTVSPLRPANDANLIDTGDMDVDQVLDTIVGLVVESGTASASDAASAEEPEELVFRTTDGTVLNDSNAGSSESDDAAEVSEVTVDDTEFDDIVAEEDYISSEEEFFEDYDEDDFVDGAESAYTPDIDSFDLLTADAEDTDWSAVEEAFGVLGDEQAEQEALCTVAIVGRPNVGKSTLVNRFIGRREAVVEDFPGVTRDRISYLADWGGRRFWVQDTGGWDPDAKGIHGAIARQAETAMATADVIVFVVDTKVGITSTDELIARRLQRSAIPVVLVANKFDSDSQFADMAEFWSLGLDDPFPVSAQHGRGAADVMDKVLASFPDEPRQKSVVTGPRRVALVGRPNVGKSSLLNKITGEERSVVDNVAGTTVDPVDSVVDLDERTWRFVDTAGIRKKVKTARGHEFYASLRTRAAIDASEVVIFLVDASEPIAEQDQRVLRMILDSGRALLVAYNKWDLVDEDRREDLEREIDLQLAHVPWARRVNISAKTGRALQRLEPAMIEALDSWDQRIPTGQLNTWLRAVIAQTPPPMRGGRLPRVLFATQASSEPPVIVLFTTGFLEHGYRRFLERRLRESFGFEGSPVRIAVRVREKRDRRKKK</sequence>
<dbReference type="InterPro" id="IPR015946">
    <property type="entry name" value="KH_dom-like_a/b"/>
</dbReference>
<keyword evidence="6 13" id="KW-0547">Nucleotide-binding</keyword>
<dbReference type="FunFam" id="3.40.50.300:FF:000057">
    <property type="entry name" value="GTPase Der"/>
    <property type="match status" value="1"/>
</dbReference>
<dbReference type="PANTHER" id="PTHR43834:SF6">
    <property type="entry name" value="GTPASE DER"/>
    <property type="match status" value="1"/>
</dbReference>
<accession>A0A9D2QCA2</accession>
<dbReference type="SUPFAM" id="SSF52540">
    <property type="entry name" value="P-loop containing nucleoside triphosphate hydrolases"/>
    <property type="match status" value="3"/>
</dbReference>
<feature type="domain" description="EngA-type G" evidence="17">
    <location>
        <begin position="547"/>
        <end position="720"/>
    </location>
</feature>
<keyword evidence="9 13" id="KW-0342">GTP-binding</keyword>
<evidence type="ECO:0000256" key="13">
    <source>
        <dbReference type="HAMAP-Rule" id="MF_00195"/>
    </source>
</evidence>
<dbReference type="Pfam" id="PF02224">
    <property type="entry name" value="Cytidylate_kin"/>
    <property type="match status" value="1"/>
</dbReference>
<dbReference type="NCBIfam" id="TIGR03594">
    <property type="entry name" value="GTPase_EngA"/>
    <property type="match status" value="1"/>
</dbReference>
<comment type="subcellular location">
    <subcellularLocation>
        <location evidence="14">Cytoplasm</location>
    </subcellularLocation>
</comment>
<dbReference type="InterPro" id="IPR016484">
    <property type="entry name" value="GTPase_Der"/>
</dbReference>
<dbReference type="AlphaFoldDB" id="A0A9D2QCA2"/>
<dbReference type="GO" id="GO:0005524">
    <property type="term" value="F:ATP binding"/>
    <property type="evidence" value="ECO:0007669"/>
    <property type="project" value="UniProtKB-UniRule"/>
</dbReference>
<keyword evidence="14" id="KW-0963">Cytoplasm</keyword>
<evidence type="ECO:0000256" key="9">
    <source>
        <dbReference type="ARBA" id="ARBA00023134"/>
    </source>
</evidence>
<evidence type="ECO:0000256" key="4">
    <source>
        <dbReference type="ARBA" id="ARBA00022679"/>
    </source>
</evidence>
<comment type="catalytic activity">
    <reaction evidence="10 14">
        <text>dCMP + ATP = dCDP + ADP</text>
        <dbReference type="Rhea" id="RHEA:25094"/>
        <dbReference type="ChEBI" id="CHEBI:30616"/>
        <dbReference type="ChEBI" id="CHEBI:57566"/>
        <dbReference type="ChEBI" id="CHEBI:58593"/>
        <dbReference type="ChEBI" id="CHEBI:456216"/>
        <dbReference type="EC" id="2.7.4.25"/>
    </reaction>
</comment>
<dbReference type="HAMAP" id="MF_00238">
    <property type="entry name" value="Cytidyl_kinase_type1"/>
    <property type="match status" value="1"/>
</dbReference>
<feature type="binding site" evidence="14">
    <location>
        <begin position="33"/>
        <end position="41"/>
    </location>
    <ligand>
        <name>ATP</name>
        <dbReference type="ChEBI" id="CHEBI:30616"/>
    </ligand>
</feature>
<dbReference type="InterPro" id="IPR032859">
    <property type="entry name" value="KH_dom-like"/>
</dbReference>
<evidence type="ECO:0000256" key="5">
    <source>
        <dbReference type="ARBA" id="ARBA00022737"/>
    </source>
</evidence>
<comment type="caution">
    <text evidence="18">The sequence shown here is derived from an EMBL/GenBank/DDBJ whole genome shotgun (WGS) entry which is preliminary data.</text>
</comment>
<feature type="domain" description="EngA-type G" evidence="17">
    <location>
        <begin position="374"/>
        <end position="537"/>
    </location>
</feature>
<dbReference type="InterPro" id="IPR011994">
    <property type="entry name" value="Cytidylate_kinase_dom"/>
</dbReference>
<dbReference type="HAMAP" id="MF_00195">
    <property type="entry name" value="GTPase_Der"/>
    <property type="match status" value="1"/>
</dbReference>
<dbReference type="PANTHER" id="PTHR43834">
    <property type="entry name" value="GTPASE DER"/>
    <property type="match status" value="1"/>
</dbReference>
<comment type="function">
    <text evidence="12 13">GTPase that plays an essential role in the late steps of ribosome biogenesis.</text>
</comment>
<dbReference type="SMART" id="SM00382">
    <property type="entry name" value="AAA"/>
    <property type="match status" value="3"/>
</dbReference>
<evidence type="ECO:0000256" key="7">
    <source>
        <dbReference type="ARBA" id="ARBA00022777"/>
    </source>
</evidence>
<evidence type="ECO:0000259" key="17">
    <source>
        <dbReference type="PROSITE" id="PS51712"/>
    </source>
</evidence>
<dbReference type="InterPro" id="IPR003136">
    <property type="entry name" value="Cytidylate_kin"/>
</dbReference>
<feature type="region of interest" description="Disordered" evidence="16">
    <location>
        <begin position="273"/>
        <end position="294"/>
    </location>
</feature>
<dbReference type="PROSITE" id="PS51712">
    <property type="entry name" value="G_ENGA"/>
    <property type="match status" value="2"/>
</dbReference>
<keyword evidence="4 14" id="KW-0808">Transferase</keyword>
<dbReference type="Gene3D" id="3.40.50.300">
    <property type="entry name" value="P-loop containing nucleotide triphosphate hydrolases"/>
    <property type="match status" value="3"/>
</dbReference>
<dbReference type="NCBIfam" id="TIGR00231">
    <property type="entry name" value="small_GTP"/>
    <property type="match status" value="2"/>
</dbReference>
<dbReference type="Proteomes" id="UP000823858">
    <property type="component" value="Unassembled WGS sequence"/>
</dbReference>
<gene>
    <name evidence="13 18" type="primary">der</name>
    <name evidence="14" type="synonym">cmk</name>
    <name evidence="18" type="ORF">H9751_05130</name>
</gene>
<dbReference type="Gene3D" id="3.30.300.20">
    <property type="match status" value="1"/>
</dbReference>
<feature type="binding site" evidence="13">
    <location>
        <begin position="427"/>
        <end position="431"/>
    </location>
    <ligand>
        <name>GTP</name>
        <dbReference type="ChEBI" id="CHEBI:37565"/>
        <label>1</label>
    </ligand>
</feature>
<dbReference type="GO" id="GO:0006220">
    <property type="term" value="P:pyrimidine nucleotide metabolic process"/>
    <property type="evidence" value="ECO:0007669"/>
    <property type="project" value="UniProtKB-UniRule"/>
</dbReference>
<comment type="similarity">
    <text evidence="1 13 15">Belongs to the TRAFAC class TrmE-Era-EngA-EngB-Septin-like GTPase superfamily. EngA (Der) GTPase family.</text>
</comment>
<evidence type="ECO:0000256" key="6">
    <source>
        <dbReference type="ARBA" id="ARBA00022741"/>
    </source>
</evidence>
<keyword evidence="5" id="KW-0677">Repeat</keyword>
<dbReference type="NCBIfam" id="NF007071">
    <property type="entry name" value="PRK09518.1"/>
    <property type="match status" value="1"/>
</dbReference>
<dbReference type="CDD" id="cd02019">
    <property type="entry name" value="NK"/>
    <property type="match status" value="1"/>
</dbReference>
<comment type="similarity">
    <text evidence="2 14">Belongs to the cytidylate kinase family. Type 1 subfamily.</text>
</comment>
<protein>
    <recommendedName>
        <fullName evidence="13 14">Multifunctional fusion protein</fullName>
    </recommendedName>
    <domain>
        <recommendedName>
            <fullName evidence="14">Cytidylate kinase</fullName>
            <shortName evidence="14">CK</shortName>
            <ecNumber evidence="14">2.7.4.25</ecNumber>
        </recommendedName>
        <alternativeName>
            <fullName evidence="14">Cytidine monophosphate kinase</fullName>
            <shortName evidence="14">CMP kinase</shortName>
        </alternativeName>
    </domain>
    <domain>
        <recommendedName>
            <fullName evidence="13">GTPase Der</fullName>
        </recommendedName>
        <alternativeName>
            <fullName evidence="13">GTP-binding protein EngA</fullName>
        </alternativeName>
    </domain>
</protein>
<dbReference type="InterPro" id="IPR006073">
    <property type="entry name" value="GTP-bd"/>
</dbReference>
<evidence type="ECO:0000256" key="1">
    <source>
        <dbReference type="ARBA" id="ARBA00008279"/>
    </source>
</evidence>
<evidence type="ECO:0000256" key="8">
    <source>
        <dbReference type="ARBA" id="ARBA00022840"/>
    </source>
</evidence>
<dbReference type="Pfam" id="PF14714">
    <property type="entry name" value="KH_dom-like"/>
    <property type="match status" value="1"/>
</dbReference>
<reference evidence="18" key="1">
    <citation type="journal article" date="2021" name="PeerJ">
        <title>Extensive microbial diversity within the chicken gut microbiome revealed by metagenomics and culture.</title>
        <authorList>
            <person name="Gilroy R."/>
            <person name="Ravi A."/>
            <person name="Getino M."/>
            <person name="Pursley I."/>
            <person name="Horton D.L."/>
            <person name="Alikhan N.F."/>
            <person name="Baker D."/>
            <person name="Gharbi K."/>
            <person name="Hall N."/>
            <person name="Watson M."/>
            <person name="Adriaenssens E.M."/>
            <person name="Foster-Nyarko E."/>
            <person name="Jarju S."/>
            <person name="Secka A."/>
            <person name="Antonio M."/>
            <person name="Oren A."/>
            <person name="Chaudhuri R.R."/>
            <person name="La Ragione R."/>
            <person name="Hildebrand F."/>
            <person name="Pallen M.J."/>
        </authorList>
    </citation>
    <scope>NUCLEOTIDE SEQUENCE</scope>
    <source>
        <strain evidence="18">ChiHjej13B12-4958</strain>
    </source>
</reference>
<dbReference type="InterPro" id="IPR005225">
    <property type="entry name" value="Small_GTP-bd"/>
</dbReference>
<feature type="binding site" evidence="13">
    <location>
        <begin position="553"/>
        <end position="560"/>
    </location>
    <ligand>
        <name>GTP</name>
        <dbReference type="ChEBI" id="CHEBI:37565"/>
        <label>2</label>
    </ligand>
</feature>
<evidence type="ECO:0000256" key="15">
    <source>
        <dbReference type="PROSITE-ProRule" id="PRU01049"/>
    </source>
</evidence>
<dbReference type="NCBIfam" id="TIGR00017">
    <property type="entry name" value="cmk"/>
    <property type="match status" value="1"/>
</dbReference>
<dbReference type="InterPro" id="IPR027417">
    <property type="entry name" value="P-loop_NTPase"/>
</dbReference>
<evidence type="ECO:0000256" key="12">
    <source>
        <dbReference type="ARBA" id="ARBA00053470"/>
    </source>
</evidence>
<dbReference type="EC" id="2.7.4.25" evidence="14"/>
<dbReference type="Pfam" id="PF01926">
    <property type="entry name" value="MMR_HSR1"/>
    <property type="match status" value="2"/>
</dbReference>
<keyword evidence="7 14" id="KW-0418">Kinase</keyword>
<feature type="binding site" evidence="13">
    <location>
        <begin position="380"/>
        <end position="387"/>
    </location>
    <ligand>
        <name>GTP</name>
        <dbReference type="ChEBI" id="CHEBI:37565"/>
        <label>1</label>
    </ligand>
</feature>
<evidence type="ECO:0000313" key="19">
    <source>
        <dbReference type="Proteomes" id="UP000823858"/>
    </source>
</evidence>
<keyword evidence="8 14" id="KW-0067">ATP-binding</keyword>
<reference evidence="18" key="2">
    <citation type="submission" date="2021-04" db="EMBL/GenBank/DDBJ databases">
        <authorList>
            <person name="Gilroy R."/>
        </authorList>
    </citation>
    <scope>NUCLEOTIDE SEQUENCE</scope>
    <source>
        <strain evidence="18">ChiHjej13B12-4958</strain>
    </source>
</reference>
<dbReference type="CDD" id="cd02020">
    <property type="entry name" value="CMPK"/>
    <property type="match status" value="1"/>
</dbReference>
<feature type="binding site" evidence="13">
    <location>
        <begin position="665"/>
        <end position="668"/>
    </location>
    <ligand>
        <name>GTP</name>
        <dbReference type="ChEBI" id="CHEBI:37565"/>
        <label>2</label>
    </ligand>
</feature>
<evidence type="ECO:0000256" key="11">
    <source>
        <dbReference type="ARBA" id="ARBA00048478"/>
    </source>
</evidence>
<evidence type="ECO:0000256" key="16">
    <source>
        <dbReference type="SAM" id="MobiDB-lite"/>
    </source>
</evidence>
<feature type="binding site" evidence="13">
    <location>
        <begin position="489"/>
        <end position="492"/>
    </location>
    <ligand>
        <name>GTP</name>
        <dbReference type="ChEBI" id="CHEBI:37565"/>
        <label>1</label>
    </ligand>
</feature>
<dbReference type="GO" id="GO:0036431">
    <property type="term" value="F:dCMP kinase activity"/>
    <property type="evidence" value="ECO:0007669"/>
    <property type="project" value="InterPro"/>
</dbReference>
<dbReference type="EMBL" id="DWVP01000013">
    <property type="protein sequence ID" value="HJC84916.1"/>
    <property type="molecule type" value="Genomic_DNA"/>
</dbReference>
<dbReference type="InterPro" id="IPR031166">
    <property type="entry name" value="G_ENGA"/>
</dbReference>
<dbReference type="NCBIfam" id="NF002828">
    <property type="entry name" value="PRK03003.1"/>
    <property type="match status" value="1"/>
</dbReference>
<dbReference type="FunFam" id="3.40.50.300:FF:000040">
    <property type="entry name" value="GTPase Der"/>
    <property type="match status" value="1"/>
</dbReference>
<dbReference type="FunFam" id="3.30.300.20:FF:000004">
    <property type="entry name" value="GTPase Der"/>
    <property type="match status" value="1"/>
</dbReference>
<name>A0A9D2QCA2_9CORY</name>
<dbReference type="CDD" id="cd01895">
    <property type="entry name" value="EngA2"/>
    <property type="match status" value="1"/>
</dbReference>
<comment type="catalytic activity">
    <reaction evidence="11 14">
        <text>CMP + ATP = CDP + ADP</text>
        <dbReference type="Rhea" id="RHEA:11600"/>
        <dbReference type="ChEBI" id="CHEBI:30616"/>
        <dbReference type="ChEBI" id="CHEBI:58069"/>
        <dbReference type="ChEBI" id="CHEBI:60377"/>
        <dbReference type="ChEBI" id="CHEBI:456216"/>
        <dbReference type="EC" id="2.7.4.25"/>
    </reaction>
</comment>
<dbReference type="GO" id="GO:0005737">
    <property type="term" value="C:cytoplasm"/>
    <property type="evidence" value="ECO:0007669"/>
    <property type="project" value="UniProtKB-SubCell"/>
</dbReference>
<evidence type="ECO:0000256" key="14">
    <source>
        <dbReference type="HAMAP-Rule" id="MF_00238"/>
    </source>
</evidence>
<evidence type="ECO:0000256" key="3">
    <source>
        <dbReference type="ARBA" id="ARBA00022517"/>
    </source>
</evidence>
<dbReference type="GO" id="GO:0042254">
    <property type="term" value="P:ribosome biogenesis"/>
    <property type="evidence" value="ECO:0007669"/>
    <property type="project" value="UniProtKB-KW"/>
</dbReference>
<dbReference type="GO" id="GO:0005525">
    <property type="term" value="F:GTP binding"/>
    <property type="evidence" value="ECO:0007669"/>
    <property type="project" value="UniProtKB-UniRule"/>
</dbReference>
<dbReference type="CDD" id="cd01894">
    <property type="entry name" value="EngA1"/>
    <property type="match status" value="1"/>
</dbReference>
<evidence type="ECO:0000256" key="10">
    <source>
        <dbReference type="ARBA" id="ARBA00047615"/>
    </source>
</evidence>
<feature type="binding site" evidence="13">
    <location>
        <begin position="600"/>
        <end position="604"/>
    </location>
    <ligand>
        <name>GTP</name>
        <dbReference type="ChEBI" id="CHEBI:37565"/>
        <label>2</label>
    </ligand>
</feature>
<keyword evidence="3 13" id="KW-0690">Ribosome biogenesis</keyword>
<evidence type="ECO:0000313" key="18">
    <source>
        <dbReference type="EMBL" id="HJC84916.1"/>
    </source>
</evidence>
<dbReference type="GO" id="GO:0043022">
    <property type="term" value="F:ribosome binding"/>
    <property type="evidence" value="ECO:0007669"/>
    <property type="project" value="TreeGrafter"/>
</dbReference>